<dbReference type="Pfam" id="PF07992">
    <property type="entry name" value="Pyr_redox_2"/>
    <property type="match status" value="1"/>
</dbReference>
<dbReference type="SUPFAM" id="SSF55424">
    <property type="entry name" value="FAD/NAD-linked reductases, dimerisation (C-terminal) domain"/>
    <property type="match status" value="1"/>
</dbReference>
<dbReference type="GO" id="GO:0003955">
    <property type="term" value="F:NAD(P)H dehydrogenase (quinone) activity"/>
    <property type="evidence" value="ECO:0007669"/>
    <property type="project" value="TreeGrafter"/>
</dbReference>
<dbReference type="PANTHER" id="PTHR43014:SF2">
    <property type="entry name" value="MERCURIC REDUCTASE"/>
    <property type="match status" value="1"/>
</dbReference>
<evidence type="ECO:0000256" key="9">
    <source>
        <dbReference type="PIRSR" id="PIRSR000350-4"/>
    </source>
</evidence>
<dbReference type="InterPro" id="IPR001100">
    <property type="entry name" value="Pyr_nuc-diS_OxRdtase"/>
</dbReference>
<evidence type="ECO:0000256" key="3">
    <source>
        <dbReference type="ARBA" id="ARBA00022827"/>
    </source>
</evidence>
<keyword evidence="8" id="KW-0520">NAD</keyword>
<evidence type="ECO:0000256" key="10">
    <source>
        <dbReference type="RuleBase" id="RU003691"/>
    </source>
</evidence>
<dbReference type="InterPro" id="IPR004099">
    <property type="entry name" value="Pyr_nucl-diS_OxRdtase_dimer"/>
</dbReference>
<dbReference type="InterPro" id="IPR012999">
    <property type="entry name" value="Pyr_OxRdtase_I_AS"/>
</dbReference>
<keyword evidence="3 8" id="KW-0274">FAD</keyword>
<dbReference type="GO" id="GO:0050660">
    <property type="term" value="F:flavin adenine dinucleotide binding"/>
    <property type="evidence" value="ECO:0007669"/>
    <property type="project" value="TreeGrafter"/>
</dbReference>
<dbReference type="PROSITE" id="PS00076">
    <property type="entry name" value="PYRIDINE_REDOX_1"/>
    <property type="match status" value="1"/>
</dbReference>
<keyword evidence="6" id="KW-1015">Disulfide bond</keyword>
<feature type="disulfide bond" description="Redox-active" evidence="9">
    <location>
        <begin position="138"/>
        <end position="143"/>
    </location>
</feature>
<feature type="binding site" evidence="8">
    <location>
        <position position="215"/>
    </location>
    <ligand>
        <name>FAD</name>
        <dbReference type="ChEBI" id="CHEBI:57692"/>
    </ligand>
</feature>
<dbReference type="GO" id="GO:0016668">
    <property type="term" value="F:oxidoreductase activity, acting on a sulfur group of donors, NAD(P) as acceptor"/>
    <property type="evidence" value="ECO:0007669"/>
    <property type="project" value="InterPro"/>
</dbReference>
<feature type="binding site" evidence="8">
    <location>
        <position position="379"/>
    </location>
    <ligand>
        <name>NAD(+)</name>
        <dbReference type="ChEBI" id="CHEBI:57540"/>
    </ligand>
</feature>
<dbReference type="InterPro" id="IPR036188">
    <property type="entry name" value="FAD/NAD-bd_sf"/>
</dbReference>
<comment type="cofactor">
    <cofactor evidence="8">
        <name>FAD</name>
        <dbReference type="ChEBI" id="CHEBI:57692"/>
    </cofactor>
    <text evidence="8">Binds 1 FAD per subunit.</text>
</comment>
<dbReference type="PRINTS" id="PR00368">
    <property type="entry name" value="FADPNR"/>
</dbReference>
<dbReference type="PANTHER" id="PTHR43014">
    <property type="entry name" value="MERCURIC REDUCTASE"/>
    <property type="match status" value="1"/>
</dbReference>
<comment type="similarity">
    <text evidence="1 10">Belongs to the class-I pyridine nucleotide-disulfide oxidoreductase family.</text>
</comment>
<evidence type="ECO:0000256" key="7">
    <source>
        <dbReference type="ARBA" id="ARBA00023284"/>
    </source>
</evidence>
<evidence type="ECO:0000256" key="8">
    <source>
        <dbReference type="PIRSR" id="PIRSR000350-3"/>
    </source>
</evidence>
<feature type="domain" description="FAD/NAD(P)-binding" evidence="12">
    <location>
        <begin position="101"/>
        <end position="436"/>
    </location>
</feature>
<dbReference type="InterPro" id="IPR023753">
    <property type="entry name" value="FAD/NAD-binding_dom"/>
</dbReference>
<evidence type="ECO:0000256" key="2">
    <source>
        <dbReference type="ARBA" id="ARBA00022630"/>
    </source>
</evidence>
<evidence type="ECO:0000259" key="12">
    <source>
        <dbReference type="Pfam" id="PF07992"/>
    </source>
</evidence>
<dbReference type="Gene3D" id="3.50.50.60">
    <property type="entry name" value="FAD/NAD(P)-binding domain"/>
    <property type="match status" value="2"/>
</dbReference>
<keyword evidence="4" id="KW-0521">NADP</keyword>
<feature type="domain" description="Pyridine nucleotide-disulphide oxidoreductase dimerisation" evidence="11">
    <location>
        <begin position="457"/>
        <end position="563"/>
    </location>
</feature>
<gene>
    <name evidence="13" type="ORF">ASEP1449_LOCUS16718</name>
</gene>
<evidence type="ECO:0000313" key="13">
    <source>
        <dbReference type="EMBL" id="CAD9824884.1"/>
    </source>
</evidence>
<organism evidence="13">
    <name type="scientific">Attheya septentrionalis</name>
    <dbReference type="NCBI Taxonomy" id="420275"/>
    <lineage>
        <taxon>Eukaryota</taxon>
        <taxon>Sar</taxon>
        <taxon>Stramenopiles</taxon>
        <taxon>Ochrophyta</taxon>
        <taxon>Bacillariophyta</taxon>
        <taxon>Coscinodiscophyceae</taxon>
        <taxon>Chaetocerotophycidae</taxon>
        <taxon>Chaetocerotales</taxon>
        <taxon>Attheyaceae</taxon>
        <taxon>Attheya</taxon>
    </lineage>
</organism>
<keyword evidence="8" id="KW-0547">Nucleotide-binding</keyword>
<keyword evidence="5 10" id="KW-0560">Oxidoreductase</keyword>
<dbReference type="InterPro" id="IPR016156">
    <property type="entry name" value="FAD/NAD-linked_Rdtase_dimer_sf"/>
</dbReference>
<name>A0A7S2XRM9_9STRA</name>
<feature type="binding site" evidence="8">
    <location>
        <position position="421"/>
    </location>
    <ligand>
        <name>FAD</name>
        <dbReference type="ChEBI" id="CHEBI:57692"/>
    </ligand>
</feature>
<dbReference type="EMBL" id="HBHQ01024801">
    <property type="protein sequence ID" value="CAD9824884.1"/>
    <property type="molecule type" value="Transcribed_RNA"/>
</dbReference>
<dbReference type="FunFam" id="3.30.390.30:FF:000001">
    <property type="entry name" value="Dihydrolipoyl dehydrogenase"/>
    <property type="match status" value="1"/>
</dbReference>
<evidence type="ECO:0000259" key="11">
    <source>
        <dbReference type="Pfam" id="PF02852"/>
    </source>
</evidence>
<keyword evidence="7 10" id="KW-0676">Redox-active center</keyword>
<keyword evidence="2 10" id="KW-0285">Flavoprotein</keyword>
<proteinExistence type="inferred from homology"/>
<dbReference type="AlphaFoldDB" id="A0A7S2XRM9"/>
<evidence type="ECO:0000256" key="6">
    <source>
        <dbReference type="ARBA" id="ARBA00023157"/>
    </source>
</evidence>
<dbReference type="Gene3D" id="3.30.390.30">
    <property type="match status" value="1"/>
</dbReference>
<dbReference type="Pfam" id="PF02852">
    <property type="entry name" value="Pyr_redox_dim"/>
    <property type="match status" value="1"/>
</dbReference>
<reference evidence="13" key="1">
    <citation type="submission" date="2021-01" db="EMBL/GenBank/DDBJ databases">
        <authorList>
            <person name="Corre E."/>
            <person name="Pelletier E."/>
            <person name="Niang G."/>
            <person name="Scheremetjew M."/>
            <person name="Finn R."/>
            <person name="Kale V."/>
            <person name="Holt S."/>
            <person name="Cochrane G."/>
            <person name="Meng A."/>
            <person name="Brown T."/>
            <person name="Cohen L."/>
        </authorList>
    </citation>
    <scope>NUCLEOTIDE SEQUENCE</scope>
    <source>
        <strain evidence="13">CCMP2084</strain>
    </source>
</reference>
<feature type="binding site" evidence="8">
    <location>
        <position position="147"/>
    </location>
    <ligand>
        <name>FAD</name>
        <dbReference type="ChEBI" id="CHEBI:57692"/>
    </ligand>
</feature>
<evidence type="ECO:0000256" key="4">
    <source>
        <dbReference type="ARBA" id="ARBA00022857"/>
    </source>
</evidence>
<feature type="binding site" evidence="8">
    <location>
        <begin position="276"/>
        <end position="283"/>
    </location>
    <ligand>
        <name>NAD(+)</name>
        <dbReference type="ChEBI" id="CHEBI:57540"/>
    </ligand>
</feature>
<dbReference type="PIRSF" id="PIRSF000350">
    <property type="entry name" value="Mercury_reductase_MerA"/>
    <property type="match status" value="1"/>
</dbReference>
<dbReference type="PRINTS" id="PR00411">
    <property type="entry name" value="PNDRDTASEI"/>
</dbReference>
<evidence type="ECO:0008006" key="14">
    <source>
        <dbReference type="Google" id="ProtNLM"/>
    </source>
</evidence>
<evidence type="ECO:0000256" key="5">
    <source>
        <dbReference type="ARBA" id="ARBA00023002"/>
    </source>
</evidence>
<accession>A0A7S2XRM9</accession>
<dbReference type="SUPFAM" id="SSF51905">
    <property type="entry name" value="FAD/NAD(P)-binding domain"/>
    <property type="match status" value="1"/>
</dbReference>
<evidence type="ECO:0000256" key="1">
    <source>
        <dbReference type="ARBA" id="ARBA00007532"/>
    </source>
</evidence>
<protein>
    <recommendedName>
        <fullName evidence="14">Mercuric reductase</fullName>
    </recommendedName>
</protein>
<sequence length="580" mass="62509">MHYFCRFYLLFESMRLSNKLVYSCFTTNSLFSRGNQASLRPYHNFLTTMASKEQWKQSDPIQSEDARSRLDVWPLDKYNTVLLNEVHPLNYENPSDPLPLYDLVVIGAGAGGLVSSKQAARRGAKSVMISEYLAGGDCLNVGCVPSKALIRCARAITEVRRHSEFGIDLGAAAPSIQVNFPSIMERLRKLRATIAPADGHGGTTSTGVQVFQGRGRFTSSDTIEVDGKVLKFRKAVIATGGRPSLPPVKGLSDAPYTTNERLFNLETLPPRMVILGAGVIALEMAQTFQAFGTDVTVIQRSKRLFASKGGDAEAGELLQKILEEGGVTVLTETATKEVTTISTPEEGDTKTLPLMKVSVSFKDGTEKDLECECLLVATGRLPNVGDLGLEAAGVEYDEKKGVLIDDNACALGNPNVYAVGDCAAGVPRLTHMSGEMAKVVVQNALFQDDWKISSLVVPAVMYTEPEYATVGLSGEDMAAKAGVEVDVYRAGLEHNDRAILESDNVGFCKIFCLKGTGTIVGATIVAARAGEIINEVTLAMKHNIGLDGIGRNIHAYPTTGEAVMGCGLQFINSKWAKLDH</sequence>